<gene>
    <name evidence="1" type="ORF">AAG570_002360</name>
</gene>
<proteinExistence type="predicted"/>
<dbReference type="Proteomes" id="UP001558652">
    <property type="component" value="Unassembled WGS sequence"/>
</dbReference>
<dbReference type="EMBL" id="JBFDAA010000012">
    <property type="protein sequence ID" value="KAL1123274.1"/>
    <property type="molecule type" value="Genomic_DNA"/>
</dbReference>
<sequence>MENLMKENPHKFDDMKKKDPVLNENLKTIYVTSSDPQPKVFKKIGKPSESRMLPVDRRTKLSDDLAFMEPEVIPAGKISLKQALKILSQHQSNSEAYNMYYVSDNYKIGKEVAENILHYYKTFKVYIPPKEPKLSVQAKFNQFLDSQTRFDDSVDNSQQKLP</sequence>
<reference evidence="1 2" key="1">
    <citation type="submission" date="2024-07" db="EMBL/GenBank/DDBJ databases">
        <title>Chromosome-level genome assembly of the water stick insect Ranatra chinensis (Heteroptera: Nepidae).</title>
        <authorList>
            <person name="Liu X."/>
        </authorList>
    </citation>
    <scope>NUCLEOTIDE SEQUENCE [LARGE SCALE GENOMIC DNA]</scope>
    <source>
        <strain evidence="1">Cailab_2021Rc</strain>
        <tissue evidence="1">Muscle</tissue>
    </source>
</reference>
<keyword evidence="2" id="KW-1185">Reference proteome</keyword>
<accession>A0ABD0Y9C9</accession>
<name>A0ABD0Y9C9_9HEMI</name>
<dbReference type="Pfam" id="PF06784">
    <property type="entry name" value="UPF0240"/>
    <property type="match status" value="1"/>
</dbReference>
<comment type="caution">
    <text evidence="1">The sequence shown here is derived from an EMBL/GenBank/DDBJ whole genome shotgun (WGS) entry which is preliminary data.</text>
</comment>
<evidence type="ECO:0000313" key="1">
    <source>
        <dbReference type="EMBL" id="KAL1123274.1"/>
    </source>
</evidence>
<dbReference type="InterPro" id="IPR009622">
    <property type="entry name" value="NDUFAF4"/>
</dbReference>
<organism evidence="1 2">
    <name type="scientific">Ranatra chinensis</name>
    <dbReference type="NCBI Taxonomy" id="642074"/>
    <lineage>
        <taxon>Eukaryota</taxon>
        <taxon>Metazoa</taxon>
        <taxon>Ecdysozoa</taxon>
        <taxon>Arthropoda</taxon>
        <taxon>Hexapoda</taxon>
        <taxon>Insecta</taxon>
        <taxon>Pterygota</taxon>
        <taxon>Neoptera</taxon>
        <taxon>Paraneoptera</taxon>
        <taxon>Hemiptera</taxon>
        <taxon>Heteroptera</taxon>
        <taxon>Panheteroptera</taxon>
        <taxon>Nepomorpha</taxon>
        <taxon>Nepidae</taxon>
        <taxon>Ranatrinae</taxon>
        <taxon>Ranatra</taxon>
    </lineage>
</organism>
<dbReference type="PANTHER" id="PTHR13338:SF4">
    <property type="entry name" value="NADH DEHYDROGENASE [UBIQUINONE] 1 ALPHA SUBCOMPLEX ASSEMBLY FACTOR 4"/>
    <property type="match status" value="1"/>
</dbReference>
<evidence type="ECO:0000313" key="2">
    <source>
        <dbReference type="Proteomes" id="UP001558652"/>
    </source>
</evidence>
<dbReference type="PANTHER" id="PTHR13338">
    <property type="entry name" value="UPF0240 PROTEIN"/>
    <property type="match status" value="1"/>
</dbReference>
<protein>
    <submittedName>
        <fullName evidence="1">Uncharacterized protein</fullName>
    </submittedName>
</protein>
<dbReference type="AlphaFoldDB" id="A0ABD0Y9C9"/>